<evidence type="ECO:0000256" key="1">
    <source>
        <dbReference type="SAM" id="MobiDB-lite"/>
    </source>
</evidence>
<keyword evidence="5" id="KW-1185">Reference proteome</keyword>
<dbReference type="InterPro" id="IPR002559">
    <property type="entry name" value="Transposase_11"/>
</dbReference>
<gene>
    <name evidence="4" type="ORF">ACIGW0_23500</name>
</gene>
<dbReference type="NCBIfam" id="NF033580">
    <property type="entry name" value="transpos_IS5_3"/>
    <property type="match status" value="1"/>
</dbReference>
<dbReference type="EMBL" id="JBITYT010000011">
    <property type="protein sequence ID" value="MFI9122327.1"/>
    <property type="molecule type" value="Genomic_DNA"/>
</dbReference>
<dbReference type="RefSeq" id="WP_399618081.1">
    <property type="nucleotide sequence ID" value="NZ_JBITYT010000011.1"/>
</dbReference>
<feature type="compositionally biased region" description="Basic residues" evidence="1">
    <location>
        <begin position="78"/>
        <end position="110"/>
    </location>
</feature>
<feature type="domain" description="Insertion element IS402-like" evidence="3">
    <location>
        <begin position="3"/>
        <end position="71"/>
    </location>
</feature>
<evidence type="ECO:0000313" key="4">
    <source>
        <dbReference type="EMBL" id="MFI9122327.1"/>
    </source>
</evidence>
<dbReference type="Pfam" id="PF13340">
    <property type="entry name" value="DUF4096"/>
    <property type="match status" value="1"/>
</dbReference>
<dbReference type="PANTHER" id="PTHR30007">
    <property type="entry name" value="PHP DOMAIN PROTEIN"/>
    <property type="match status" value="1"/>
</dbReference>
<feature type="domain" description="Transposase IS4-like" evidence="2">
    <location>
        <begin position="121"/>
        <end position="269"/>
    </location>
</feature>
<evidence type="ECO:0000259" key="2">
    <source>
        <dbReference type="Pfam" id="PF01609"/>
    </source>
</evidence>
<sequence length="281" mass="32059">MSLTDAQWARIEPLLPDRTPKRGGRWRDHRQVIDAIAFKYRTGTPWMDLPEHFGSWKGAHNRLRKWAADGYLGEGLHRPPRPSRRRRRPRLGGRSRLHRRPRPPARRRGPSKGAPAGEPDDHALGRSRGGLTTKIHLAADSRCRPLAFVLTPGQAGDAPAFEQVMARLRVLRQIGRPRVTPDMVLADKAYSSRAIRRHLRRRGIRAVIPQPADQAANRKRLGRLGGRPPAFDREAYKQRNTVERCINKLKQWRGLATRYDKTATIYLAGLHLAAIFIWSAR</sequence>
<dbReference type="Proteomes" id="UP001614391">
    <property type="component" value="Unassembled WGS sequence"/>
</dbReference>
<accession>A0ABW8CXN4</accession>
<comment type="caution">
    <text evidence="4">The sequence shown here is derived from an EMBL/GenBank/DDBJ whole genome shotgun (WGS) entry which is preliminary data.</text>
</comment>
<reference evidence="4 5" key="1">
    <citation type="submission" date="2024-10" db="EMBL/GenBank/DDBJ databases">
        <title>The Natural Products Discovery Center: Release of the First 8490 Sequenced Strains for Exploring Actinobacteria Biosynthetic Diversity.</title>
        <authorList>
            <person name="Kalkreuter E."/>
            <person name="Kautsar S.A."/>
            <person name="Yang D."/>
            <person name="Bader C.D."/>
            <person name="Teijaro C.N."/>
            <person name="Fluegel L."/>
            <person name="Davis C.M."/>
            <person name="Simpson J.R."/>
            <person name="Lauterbach L."/>
            <person name="Steele A.D."/>
            <person name="Gui C."/>
            <person name="Meng S."/>
            <person name="Li G."/>
            <person name="Viehrig K."/>
            <person name="Ye F."/>
            <person name="Su P."/>
            <person name="Kiefer A.F."/>
            <person name="Nichols A."/>
            <person name="Cepeda A.J."/>
            <person name="Yan W."/>
            <person name="Fan B."/>
            <person name="Jiang Y."/>
            <person name="Adhikari A."/>
            <person name="Zheng C.-J."/>
            <person name="Schuster L."/>
            <person name="Cowan T.M."/>
            <person name="Smanski M.J."/>
            <person name="Chevrette M.G."/>
            <person name="De Carvalho L.P.S."/>
            <person name="Shen B."/>
        </authorList>
    </citation>
    <scope>NUCLEOTIDE SEQUENCE [LARGE SCALE GENOMIC DNA]</scope>
    <source>
        <strain evidence="4 5">NPDC053346</strain>
    </source>
</reference>
<feature type="region of interest" description="Disordered" evidence="1">
    <location>
        <begin position="72"/>
        <end position="128"/>
    </location>
</feature>
<dbReference type="InterPro" id="IPR025161">
    <property type="entry name" value="IS402-like_dom"/>
</dbReference>
<name>A0ABW8CXN4_STRBI</name>
<evidence type="ECO:0000313" key="5">
    <source>
        <dbReference type="Proteomes" id="UP001614391"/>
    </source>
</evidence>
<organism evidence="4 5">
    <name type="scientific">Streptomyces bikiniensis</name>
    <dbReference type="NCBI Taxonomy" id="1896"/>
    <lineage>
        <taxon>Bacteria</taxon>
        <taxon>Bacillati</taxon>
        <taxon>Actinomycetota</taxon>
        <taxon>Actinomycetes</taxon>
        <taxon>Kitasatosporales</taxon>
        <taxon>Streptomycetaceae</taxon>
        <taxon>Streptomyces</taxon>
    </lineage>
</organism>
<proteinExistence type="predicted"/>
<evidence type="ECO:0000259" key="3">
    <source>
        <dbReference type="Pfam" id="PF13340"/>
    </source>
</evidence>
<protein>
    <submittedName>
        <fullName evidence="4">IS5 family transposase</fullName>
    </submittedName>
</protein>
<dbReference type="Pfam" id="PF01609">
    <property type="entry name" value="DDE_Tnp_1"/>
    <property type="match status" value="1"/>
</dbReference>
<dbReference type="PANTHER" id="PTHR30007:SF1">
    <property type="entry name" value="BLR1914 PROTEIN"/>
    <property type="match status" value="1"/>
</dbReference>